<evidence type="ECO:0000313" key="3">
    <source>
        <dbReference type="Proteomes" id="UP000193061"/>
    </source>
</evidence>
<evidence type="ECO:0000313" key="2">
    <source>
        <dbReference type="EMBL" id="SLN45814.1"/>
    </source>
</evidence>
<dbReference type="OrthoDB" id="9776116at2"/>
<dbReference type="SUPFAM" id="SSF53300">
    <property type="entry name" value="vWA-like"/>
    <property type="match status" value="1"/>
</dbReference>
<sequence>MASVAATSAHDPCIHVDLDQLRRLGSQARTLTFLPRQPAASVLNGRHASKLRGRGLNFEELREYVDGDDIRTMDWKVTARTGKPHVRVYTEERDRPTLLIVDQRMSMYFGSRVFLKSVIAAEAAALAAHRVLAQGDRIGGLVFGDEVIAEHRPARSHKALNQVLTSIAKANALLHADAPVAAALPLNKVLRSALRIAKTNALIMVFSDFDGTDDQTDALIAALARSNDLILFNIADPLADGIPADLRMTVTDGHLQAELNTGDGKVHQRLRDMLQGRAAIVQTWSRKYGVPVLPLTTVEPAADQIRQLLGHGRVPR</sequence>
<gene>
    <name evidence="2" type="ORF">ROA7450_02231</name>
</gene>
<reference evidence="2 3" key="1">
    <citation type="submission" date="2017-03" db="EMBL/GenBank/DDBJ databases">
        <authorList>
            <person name="Afonso C.L."/>
            <person name="Miller P.J."/>
            <person name="Scott M.A."/>
            <person name="Spackman E."/>
            <person name="Goraichik I."/>
            <person name="Dimitrov K.M."/>
            <person name="Suarez D.L."/>
            <person name="Swayne D.E."/>
        </authorList>
    </citation>
    <scope>NUCLEOTIDE SEQUENCE [LARGE SCALE GENOMIC DNA]</scope>
    <source>
        <strain evidence="2 3">CECT 7450</strain>
    </source>
</reference>
<dbReference type="Proteomes" id="UP000193061">
    <property type="component" value="Unassembled WGS sequence"/>
</dbReference>
<dbReference type="Pfam" id="PF01882">
    <property type="entry name" value="DUF58"/>
    <property type="match status" value="1"/>
</dbReference>
<name>A0A1X6ZB27_9RHOB</name>
<dbReference type="PANTHER" id="PTHR33608:SF12">
    <property type="entry name" value="DUF58 DOMAIN-CONTAINING PROTEIN"/>
    <property type="match status" value="1"/>
</dbReference>
<evidence type="ECO:0000259" key="1">
    <source>
        <dbReference type="Pfam" id="PF01882"/>
    </source>
</evidence>
<dbReference type="InterPro" id="IPR002881">
    <property type="entry name" value="DUF58"/>
</dbReference>
<dbReference type="RefSeq" id="WP_085805750.1">
    <property type="nucleotide sequence ID" value="NZ_FWFX01000006.1"/>
</dbReference>
<dbReference type="AlphaFoldDB" id="A0A1X6ZB27"/>
<protein>
    <recommendedName>
        <fullName evidence="1">DUF58 domain-containing protein</fullName>
    </recommendedName>
</protein>
<keyword evidence="3" id="KW-1185">Reference proteome</keyword>
<dbReference type="EMBL" id="FWFX01000006">
    <property type="protein sequence ID" value="SLN45814.1"/>
    <property type="molecule type" value="Genomic_DNA"/>
</dbReference>
<proteinExistence type="predicted"/>
<dbReference type="PANTHER" id="PTHR33608">
    <property type="entry name" value="BLL2464 PROTEIN"/>
    <property type="match status" value="1"/>
</dbReference>
<accession>A0A1X6ZB27</accession>
<feature type="domain" description="DUF58" evidence="1">
    <location>
        <begin position="60"/>
        <end position="261"/>
    </location>
</feature>
<organism evidence="2 3">
    <name type="scientific">Roseovarius albus</name>
    <dbReference type="NCBI Taxonomy" id="1247867"/>
    <lineage>
        <taxon>Bacteria</taxon>
        <taxon>Pseudomonadati</taxon>
        <taxon>Pseudomonadota</taxon>
        <taxon>Alphaproteobacteria</taxon>
        <taxon>Rhodobacterales</taxon>
        <taxon>Roseobacteraceae</taxon>
        <taxon>Roseovarius</taxon>
    </lineage>
</organism>
<dbReference type="InterPro" id="IPR036465">
    <property type="entry name" value="vWFA_dom_sf"/>
</dbReference>